<dbReference type="Pfam" id="PF13848">
    <property type="entry name" value="Thioredoxin_6"/>
    <property type="match status" value="1"/>
</dbReference>
<feature type="signal peptide" evidence="7">
    <location>
        <begin position="1"/>
        <end position="21"/>
    </location>
</feature>
<dbReference type="PROSITE" id="PS00194">
    <property type="entry name" value="THIOREDOXIN_1"/>
    <property type="match status" value="1"/>
</dbReference>
<keyword evidence="3 6" id="KW-1133">Transmembrane helix</keyword>
<protein>
    <submittedName>
        <fullName evidence="9">Protein disulfide-isomerase</fullName>
    </submittedName>
</protein>
<dbReference type="PANTHER" id="PTHR46426:SF1">
    <property type="entry name" value="PROTEIN DISULFIDE-ISOMERASE TMX3"/>
    <property type="match status" value="1"/>
</dbReference>
<evidence type="ECO:0000256" key="7">
    <source>
        <dbReference type="SAM" id="SignalP"/>
    </source>
</evidence>
<dbReference type="AlphaFoldDB" id="A0A2R5GZE2"/>
<evidence type="ECO:0000259" key="8">
    <source>
        <dbReference type="PROSITE" id="PS51352"/>
    </source>
</evidence>
<dbReference type="Proteomes" id="UP000241890">
    <property type="component" value="Unassembled WGS sequence"/>
</dbReference>
<sequence length="467" mass="51526">MRPTWAARAALVLVATVLTMAASLPSAAEAGLLDRKKKGETHELKDFNFDEGIKEGRWLVMFHAPWCGHCKRFGPVLSDAAENYFGDEIKVAKVDATLQKKLKSRFEINSYPRVMYFEDGEKVAEYRSGRSLDALLAFGERMLADPLRHFEKPEDLLAWFSQPSTERDPAKDPVSFVVLGKTVSPEAKSVQTVAEAAKALRPSALFAECLGEACWAHFCKGSSPPSFCEGADAGDAPVLLRFEANEVPVWFQGDMLDVEAVKTWASTQNVPVFTELGTHNFQSLSAQPGRMLVLGAVNPDDRKNTTQFLSKLRAMARGQASSFPEDALSRVVMAHIDGKAWTAFLEDYGIFLDDLPRIVIIDTEGDAFYEDLEEEAKGVEQFVVRALDGEISPQSSGIVLSSKRLWRSFLRSLPMSGVILALVLLVVIMFFVVLCASEFELEDDAITDPDETTAAGVAEPRDTKKTQ</sequence>
<comment type="function">
    <text evidence="5">Probable disulfide isomerase, which participates in the folding of proteins containing disulfide bonds. May act as a dithiol oxidase. Acts as a regulator of endoplasmic reticulum-mitochondria contact sites via its ability to regulate redox signals.</text>
</comment>
<dbReference type="InterPro" id="IPR052250">
    <property type="entry name" value="PDI_TMX3"/>
</dbReference>
<evidence type="ECO:0000256" key="6">
    <source>
        <dbReference type="SAM" id="Phobius"/>
    </source>
</evidence>
<dbReference type="PANTHER" id="PTHR46426">
    <property type="entry name" value="PROTEIN DISULFIDE-ISOMERASE TMX3"/>
    <property type="match status" value="1"/>
</dbReference>
<keyword evidence="10" id="KW-1185">Reference proteome</keyword>
<feature type="domain" description="Thioredoxin" evidence="8">
    <location>
        <begin position="18"/>
        <end position="144"/>
    </location>
</feature>
<evidence type="ECO:0000256" key="1">
    <source>
        <dbReference type="ARBA" id="ARBA00004389"/>
    </source>
</evidence>
<evidence type="ECO:0000313" key="10">
    <source>
        <dbReference type="Proteomes" id="UP000241890"/>
    </source>
</evidence>
<dbReference type="PROSITE" id="PS51352">
    <property type="entry name" value="THIOREDOXIN_2"/>
    <property type="match status" value="1"/>
</dbReference>
<dbReference type="InParanoid" id="A0A2R5GZE2"/>
<keyword evidence="7" id="KW-0732">Signal</keyword>
<comment type="subcellular location">
    <subcellularLocation>
        <location evidence="1">Endoplasmic reticulum membrane</location>
        <topology evidence="1">Single-pass membrane protein</topology>
    </subcellularLocation>
</comment>
<reference evidence="9 10" key="1">
    <citation type="submission" date="2017-12" db="EMBL/GenBank/DDBJ databases">
        <title>Sequencing, de novo assembly and annotation of complete genome of a new Thraustochytrid species, strain FCC1311.</title>
        <authorList>
            <person name="Sedici K."/>
            <person name="Godart F."/>
            <person name="Aiese Cigliano R."/>
            <person name="Sanseverino W."/>
            <person name="Barakat M."/>
            <person name="Ortet P."/>
            <person name="Marechal E."/>
            <person name="Cagnac O."/>
            <person name="Amato A."/>
        </authorList>
    </citation>
    <scope>NUCLEOTIDE SEQUENCE [LARGE SCALE GENOMIC DNA]</scope>
</reference>
<keyword evidence="2 6" id="KW-0812">Transmembrane</keyword>
<dbReference type="GO" id="GO:0016853">
    <property type="term" value="F:isomerase activity"/>
    <property type="evidence" value="ECO:0007669"/>
    <property type="project" value="UniProtKB-KW"/>
</dbReference>
<proteinExistence type="predicted"/>
<name>A0A2R5GZE2_9STRA</name>
<dbReference type="OrthoDB" id="72053at2759"/>
<feature type="transmembrane region" description="Helical" evidence="6">
    <location>
        <begin position="413"/>
        <end position="436"/>
    </location>
</feature>
<dbReference type="CDD" id="cd02961">
    <property type="entry name" value="PDI_a_family"/>
    <property type="match status" value="1"/>
</dbReference>
<dbReference type="Gene3D" id="3.40.30.10">
    <property type="entry name" value="Glutaredoxin"/>
    <property type="match status" value="2"/>
</dbReference>
<evidence type="ECO:0000256" key="4">
    <source>
        <dbReference type="ARBA" id="ARBA00023136"/>
    </source>
</evidence>
<evidence type="ECO:0000256" key="5">
    <source>
        <dbReference type="ARBA" id="ARBA00045246"/>
    </source>
</evidence>
<dbReference type="SUPFAM" id="SSF52833">
    <property type="entry name" value="Thioredoxin-like"/>
    <property type="match status" value="2"/>
</dbReference>
<dbReference type="InterPro" id="IPR013766">
    <property type="entry name" value="Thioredoxin_domain"/>
</dbReference>
<comment type="caution">
    <text evidence="9">The sequence shown here is derived from an EMBL/GenBank/DDBJ whole genome shotgun (WGS) entry which is preliminary data.</text>
</comment>
<evidence type="ECO:0000256" key="2">
    <source>
        <dbReference type="ARBA" id="ARBA00022692"/>
    </source>
</evidence>
<keyword evidence="9" id="KW-0413">Isomerase</keyword>
<dbReference type="Pfam" id="PF00085">
    <property type="entry name" value="Thioredoxin"/>
    <property type="match status" value="1"/>
</dbReference>
<evidence type="ECO:0000256" key="3">
    <source>
        <dbReference type="ARBA" id="ARBA00022989"/>
    </source>
</evidence>
<dbReference type="InterPro" id="IPR036249">
    <property type="entry name" value="Thioredoxin-like_sf"/>
</dbReference>
<accession>A0A2R5GZE2</accession>
<feature type="chain" id="PRO_5015304159" evidence="7">
    <location>
        <begin position="22"/>
        <end position="467"/>
    </location>
</feature>
<keyword evidence="4 6" id="KW-0472">Membrane</keyword>
<dbReference type="InterPro" id="IPR017937">
    <property type="entry name" value="Thioredoxin_CS"/>
</dbReference>
<dbReference type="EMBL" id="BEYU01000181">
    <property type="protein sequence ID" value="GBG34133.1"/>
    <property type="molecule type" value="Genomic_DNA"/>
</dbReference>
<dbReference type="FunCoup" id="A0A2R5GZE2">
    <property type="interactions" value="41"/>
</dbReference>
<organism evidence="9 10">
    <name type="scientific">Hondaea fermentalgiana</name>
    <dbReference type="NCBI Taxonomy" id="2315210"/>
    <lineage>
        <taxon>Eukaryota</taxon>
        <taxon>Sar</taxon>
        <taxon>Stramenopiles</taxon>
        <taxon>Bigyra</taxon>
        <taxon>Labyrinthulomycetes</taxon>
        <taxon>Thraustochytrida</taxon>
        <taxon>Thraustochytriidae</taxon>
        <taxon>Hondaea</taxon>
    </lineage>
</organism>
<dbReference type="GO" id="GO:0005789">
    <property type="term" value="C:endoplasmic reticulum membrane"/>
    <property type="evidence" value="ECO:0007669"/>
    <property type="project" value="UniProtKB-SubCell"/>
</dbReference>
<evidence type="ECO:0000313" key="9">
    <source>
        <dbReference type="EMBL" id="GBG34133.1"/>
    </source>
</evidence>
<gene>
    <name evidence="9" type="ORF">FCC1311_103572</name>
</gene>